<organism evidence="2 3">
    <name type="scientific">Saccharothrix xinjiangensis</name>
    <dbReference type="NCBI Taxonomy" id="204798"/>
    <lineage>
        <taxon>Bacteria</taxon>
        <taxon>Bacillati</taxon>
        <taxon>Actinomycetota</taxon>
        <taxon>Actinomycetes</taxon>
        <taxon>Pseudonocardiales</taxon>
        <taxon>Pseudonocardiaceae</taxon>
        <taxon>Saccharothrix</taxon>
    </lineage>
</organism>
<protein>
    <submittedName>
        <fullName evidence="2">Uncharacterized protein</fullName>
    </submittedName>
</protein>
<gene>
    <name evidence="2" type="ORF">ACFPFM_18410</name>
</gene>
<feature type="compositionally biased region" description="Basic and acidic residues" evidence="1">
    <location>
        <begin position="44"/>
        <end position="58"/>
    </location>
</feature>
<evidence type="ECO:0000313" key="3">
    <source>
        <dbReference type="Proteomes" id="UP001595833"/>
    </source>
</evidence>
<dbReference type="RefSeq" id="WP_380646862.1">
    <property type="nucleotide sequence ID" value="NZ_JBHSJB010000017.1"/>
</dbReference>
<comment type="caution">
    <text evidence="2">The sequence shown here is derived from an EMBL/GenBank/DDBJ whole genome shotgun (WGS) entry which is preliminary data.</text>
</comment>
<proteinExistence type="predicted"/>
<reference evidence="3" key="1">
    <citation type="journal article" date="2019" name="Int. J. Syst. Evol. Microbiol.">
        <title>The Global Catalogue of Microorganisms (GCM) 10K type strain sequencing project: providing services to taxonomists for standard genome sequencing and annotation.</title>
        <authorList>
            <consortium name="The Broad Institute Genomics Platform"/>
            <consortium name="The Broad Institute Genome Sequencing Center for Infectious Disease"/>
            <person name="Wu L."/>
            <person name="Ma J."/>
        </authorList>
    </citation>
    <scope>NUCLEOTIDE SEQUENCE [LARGE SCALE GENOMIC DNA]</scope>
    <source>
        <strain evidence="3">KCTC 12848</strain>
    </source>
</reference>
<keyword evidence="3" id="KW-1185">Reference proteome</keyword>
<name>A0ABV9Y4Z2_9PSEU</name>
<dbReference type="Proteomes" id="UP001595833">
    <property type="component" value="Unassembled WGS sequence"/>
</dbReference>
<dbReference type="EMBL" id="JBHSJB010000017">
    <property type="protein sequence ID" value="MFC5055721.1"/>
    <property type="molecule type" value="Genomic_DNA"/>
</dbReference>
<evidence type="ECO:0000313" key="2">
    <source>
        <dbReference type="EMBL" id="MFC5055721.1"/>
    </source>
</evidence>
<accession>A0ABV9Y4Z2</accession>
<sequence length="70" mass="7822">MALKNIAASAGLRQKMIPEQLRDRLRTATQQAADVLNHTLKRVRNPDGHTEHGQHELPLRTTLIHVAGPK</sequence>
<feature type="region of interest" description="Disordered" evidence="1">
    <location>
        <begin position="43"/>
        <end position="70"/>
    </location>
</feature>
<evidence type="ECO:0000256" key="1">
    <source>
        <dbReference type="SAM" id="MobiDB-lite"/>
    </source>
</evidence>